<name>A0A510DT16_9CREN</name>
<gene>
    <name evidence="1" type="ORF">IC006_0617</name>
</gene>
<evidence type="ECO:0000313" key="1">
    <source>
        <dbReference type="EMBL" id="BBG23333.1"/>
    </source>
</evidence>
<proteinExistence type="predicted"/>
<keyword evidence="2" id="KW-1185">Reference proteome</keyword>
<protein>
    <submittedName>
        <fullName evidence="1">Uncharacterized protein</fullName>
    </submittedName>
</protein>
<dbReference type="KEGG" id="step:IC006_0617"/>
<sequence length="40" mass="4383">MKVVCYLTLGNGDIYIDTVLSVNVVTTLGLDYHSCDICKC</sequence>
<organism evidence="1 2">
    <name type="scientific">Sulfuracidifex tepidarius</name>
    <dbReference type="NCBI Taxonomy" id="1294262"/>
    <lineage>
        <taxon>Archaea</taxon>
        <taxon>Thermoproteota</taxon>
        <taxon>Thermoprotei</taxon>
        <taxon>Sulfolobales</taxon>
        <taxon>Sulfolobaceae</taxon>
        <taxon>Sulfuracidifex</taxon>
    </lineage>
</organism>
<accession>A0A510DT16</accession>
<reference evidence="1 2" key="1">
    <citation type="journal article" date="2020" name="Int. J. Syst. Evol. Microbiol.">
        <title>Sulfuracidifex tepidarius gen. nov., sp. nov. and transfer of Sulfolobus metallicus Huber and Stetter 1992 to the genus Sulfuracidifex as Sulfuracidifex metallicus comb. nov.</title>
        <authorList>
            <person name="Itoh T."/>
            <person name="Miura T."/>
            <person name="Sakai H.D."/>
            <person name="Kato S."/>
            <person name="Ohkuma M."/>
            <person name="Takashina T."/>
        </authorList>
    </citation>
    <scope>NUCLEOTIDE SEQUENCE [LARGE SCALE GENOMIC DNA]</scope>
    <source>
        <strain evidence="1 2">IC-006</strain>
    </source>
</reference>
<dbReference type="GeneID" id="77169562"/>
<dbReference type="Proteomes" id="UP000322983">
    <property type="component" value="Chromosome"/>
</dbReference>
<dbReference type="RefSeq" id="WP_256202592.1">
    <property type="nucleotide sequence ID" value="NZ_AP018929.1"/>
</dbReference>
<dbReference type="EMBL" id="AP018929">
    <property type="protein sequence ID" value="BBG23333.1"/>
    <property type="molecule type" value="Genomic_DNA"/>
</dbReference>
<evidence type="ECO:0000313" key="2">
    <source>
        <dbReference type="Proteomes" id="UP000322983"/>
    </source>
</evidence>
<dbReference type="AlphaFoldDB" id="A0A510DT16"/>